<dbReference type="GO" id="GO:0005524">
    <property type="term" value="F:ATP binding"/>
    <property type="evidence" value="ECO:0007669"/>
    <property type="project" value="UniProtKB-KW"/>
</dbReference>
<proteinExistence type="inferred from homology"/>
<evidence type="ECO:0000256" key="4">
    <source>
        <dbReference type="ARBA" id="ARBA00022723"/>
    </source>
</evidence>
<feature type="binding site" evidence="9">
    <location>
        <position position="19"/>
    </location>
    <ligand>
        <name>ATP</name>
        <dbReference type="ChEBI" id="CHEBI:30616"/>
    </ligand>
</feature>
<protein>
    <recommendedName>
        <fullName evidence="9">Acetate kinase</fullName>
        <ecNumber evidence="9">2.7.2.1</ecNumber>
    </recommendedName>
    <alternativeName>
        <fullName evidence="9">Acetokinase</fullName>
    </alternativeName>
</protein>
<dbReference type="GO" id="GO:0006085">
    <property type="term" value="P:acetyl-CoA biosynthetic process"/>
    <property type="evidence" value="ECO:0007669"/>
    <property type="project" value="UniProtKB-UniRule"/>
</dbReference>
<dbReference type="InterPro" id="IPR023865">
    <property type="entry name" value="Aliphatic_acid_kinase_CS"/>
</dbReference>
<keyword evidence="6 9" id="KW-0418">Kinase</keyword>
<evidence type="ECO:0000256" key="8">
    <source>
        <dbReference type="ARBA" id="ARBA00022842"/>
    </source>
</evidence>
<comment type="cofactor">
    <cofactor evidence="9">
        <name>Mg(2+)</name>
        <dbReference type="ChEBI" id="CHEBI:18420"/>
    </cofactor>
    <cofactor evidence="9">
        <name>Mn(2+)</name>
        <dbReference type="ChEBI" id="CHEBI:29035"/>
    </cofactor>
    <text evidence="9">Mg(2+). Can also accept Mn(2+).</text>
</comment>
<dbReference type="GO" id="GO:0000287">
    <property type="term" value="F:magnesium ion binding"/>
    <property type="evidence" value="ECO:0007669"/>
    <property type="project" value="UniProtKB-UniRule"/>
</dbReference>
<dbReference type="Proteomes" id="UP000199040">
    <property type="component" value="Unassembled WGS sequence"/>
</dbReference>
<dbReference type="InterPro" id="IPR004372">
    <property type="entry name" value="Ac/propionate_kinase"/>
</dbReference>
<dbReference type="EC" id="2.7.2.1" evidence="9"/>
<dbReference type="RefSeq" id="WP_092848841.1">
    <property type="nucleotide sequence ID" value="NZ_FOPY01000014.1"/>
</dbReference>
<comment type="catalytic activity">
    <reaction evidence="9">
        <text>acetate + ATP = acetyl phosphate + ADP</text>
        <dbReference type="Rhea" id="RHEA:11352"/>
        <dbReference type="ChEBI" id="CHEBI:22191"/>
        <dbReference type="ChEBI" id="CHEBI:30089"/>
        <dbReference type="ChEBI" id="CHEBI:30616"/>
        <dbReference type="ChEBI" id="CHEBI:456216"/>
        <dbReference type="EC" id="2.7.2.1"/>
    </reaction>
</comment>
<reference evidence="11 12" key="1">
    <citation type="submission" date="2016-10" db="EMBL/GenBank/DDBJ databases">
        <authorList>
            <person name="de Groot N.N."/>
        </authorList>
    </citation>
    <scope>NUCLEOTIDE SEQUENCE [LARGE SCALE GENOMIC DNA]</scope>
    <source>
        <strain evidence="11 12">CGMCC 1.6848</strain>
    </source>
</reference>
<accession>A0A1I3EP80</accession>
<organism evidence="11 12">
    <name type="scientific">Modicisalibacter xianhensis</name>
    <dbReference type="NCBI Taxonomy" id="442341"/>
    <lineage>
        <taxon>Bacteria</taxon>
        <taxon>Pseudomonadati</taxon>
        <taxon>Pseudomonadota</taxon>
        <taxon>Gammaproteobacteria</taxon>
        <taxon>Oceanospirillales</taxon>
        <taxon>Halomonadaceae</taxon>
        <taxon>Modicisalibacter</taxon>
    </lineage>
</organism>
<comment type="similarity">
    <text evidence="1 9 10">Belongs to the acetokinase family.</text>
</comment>
<dbReference type="GO" id="GO:0008776">
    <property type="term" value="F:acetate kinase activity"/>
    <property type="evidence" value="ECO:0007669"/>
    <property type="project" value="UniProtKB-UniRule"/>
</dbReference>
<evidence type="ECO:0000256" key="9">
    <source>
        <dbReference type="HAMAP-Rule" id="MF_00020"/>
    </source>
</evidence>
<comment type="subunit">
    <text evidence="9">Homodimer.</text>
</comment>
<dbReference type="PROSITE" id="PS01076">
    <property type="entry name" value="ACETATE_KINASE_2"/>
    <property type="match status" value="1"/>
</dbReference>
<evidence type="ECO:0000313" key="12">
    <source>
        <dbReference type="Proteomes" id="UP000199040"/>
    </source>
</evidence>
<dbReference type="PROSITE" id="PS01075">
    <property type="entry name" value="ACETATE_KINASE_1"/>
    <property type="match status" value="1"/>
</dbReference>
<dbReference type="NCBIfam" id="TIGR00016">
    <property type="entry name" value="ackA"/>
    <property type="match status" value="1"/>
</dbReference>
<keyword evidence="12" id="KW-1185">Reference proteome</keyword>
<evidence type="ECO:0000256" key="2">
    <source>
        <dbReference type="ARBA" id="ARBA00022490"/>
    </source>
</evidence>
<feature type="site" description="Transition state stabilizer" evidence="9">
    <location>
        <position position="180"/>
    </location>
</feature>
<dbReference type="PANTHER" id="PTHR21060">
    <property type="entry name" value="ACETATE KINASE"/>
    <property type="match status" value="1"/>
</dbReference>
<name>A0A1I3EP80_9GAMM</name>
<keyword evidence="7 9" id="KW-0067">ATP-binding</keyword>
<dbReference type="GO" id="GO:0006083">
    <property type="term" value="P:acetate metabolic process"/>
    <property type="evidence" value="ECO:0007669"/>
    <property type="project" value="TreeGrafter"/>
</dbReference>
<dbReference type="SUPFAM" id="SSF53067">
    <property type="entry name" value="Actin-like ATPase domain"/>
    <property type="match status" value="2"/>
</dbReference>
<comment type="caution">
    <text evidence="9">Lacks conserved residue(s) required for the propagation of feature annotation.</text>
</comment>
<gene>
    <name evidence="9" type="primary">ackA</name>
    <name evidence="11" type="ORF">SAMN04487959_11488</name>
</gene>
<dbReference type="EMBL" id="FOPY01000014">
    <property type="protein sequence ID" value="SFI00797.1"/>
    <property type="molecule type" value="Genomic_DNA"/>
</dbReference>
<keyword evidence="3 9" id="KW-0808">Transferase</keyword>
<evidence type="ECO:0000256" key="3">
    <source>
        <dbReference type="ARBA" id="ARBA00022679"/>
    </source>
</evidence>
<evidence type="ECO:0000256" key="6">
    <source>
        <dbReference type="ARBA" id="ARBA00022777"/>
    </source>
</evidence>
<feature type="binding site" evidence="9">
    <location>
        <position position="12"/>
    </location>
    <ligand>
        <name>Mg(2+)</name>
        <dbReference type="ChEBI" id="CHEBI:18420"/>
    </ligand>
</feature>
<sequence length="400" mass="42807">MPSRRSAILVVNCGSSSLKFAVFGLTEGLARLVWGSASGIGTSQGRLQMSSAQGTVDDHPARLADHATAIEKVDTLLQQQTSRLDLVGIGHRVVHGGPDCDCPQRIDASLLDRLHALVPLAPLHLPHNLAGITAMRTQFPDVPQLACFDTAFHHGLPAVARHTGLPREYAAQGVRRYGFHGLSYEFIVDDLRRRHGPAALDERLIVAHLGNGASMAAIRHGRSVETTMGFSALGGMPMGTRSGDLDPGILLYLAGHDGLDAAEIEELLYRRSGLLGLSGVSADMRELLTHREDTPEATQAVDFFCHRARHFIGALSAALGGLDRLIFTGGIGANSPAIRAQICAGMGYLGITLEEGRNRTLGPVISADEGPVRVEAVATDEERMIARHVQRTLTNTQEVT</sequence>
<feature type="binding site" evidence="9">
    <location>
        <begin position="283"/>
        <end position="285"/>
    </location>
    <ligand>
        <name>ATP</name>
        <dbReference type="ChEBI" id="CHEBI:30616"/>
    </ligand>
</feature>
<dbReference type="Gene3D" id="3.30.420.40">
    <property type="match status" value="2"/>
</dbReference>
<dbReference type="PRINTS" id="PR00471">
    <property type="entry name" value="ACETATEKNASE"/>
</dbReference>
<dbReference type="InterPro" id="IPR043129">
    <property type="entry name" value="ATPase_NBD"/>
</dbReference>
<evidence type="ECO:0000256" key="1">
    <source>
        <dbReference type="ARBA" id="ARBA00008748"/>
    </source>
</evidence>
<dbReference type="STRING" id="442341.SAMN04487959_11488"/>
<keyword evidence="4 9" id="KW-0479">Metal-binding</keyword>
<dbReference type="Pfam" id="PF00871">
    <property type="entry name" value="Acetate_kinase"/>
    <property type="match status" value="1"/>
</dbReference>
<dbReference type="AlphaFoldDB" id="A0A1I3EP80"/>
<keyword evidence="8 9" id="KW-0460">Magnesium</keyword>
<comment type="subcellular location">
    <subcellularLocation>
        <location evidence="9">Cytoplasm</location>
    </subcellularLocation>
</comment>
<keyword evidence="5 9" id="KW-0547">Nucleotide-binding</keyword>
<dbReference type="InterPro" id="IPR000890">
    <property type="entry name" value="Aliphatic_acid_kin_short-chain"/>
</dbReference>
<dbReference type="PANTHER" id="PTHR21060:SF21">
    <property type="entry name" value="ACETATE KINASE"/>
    <property type="match status" value="1"/>
</dbReference>
<evidence type="ECO:0000313" key="11">
    <source>
        <dbReference type="EMBL" id="SFI00797.1"/>
    </source>
</evidence>
<comment type="function">
    <text evidence="9">Catalyzes the formation of acetyl phosphate from acetate and ATP. Can also catalyze the reverse reaction.</text>
</comment>
<dbReference type="HAMAP" id="MF_00020">
    <property type="entry name" value="Acetate_kinase"/>
    <property type="match status" value="1"/>
</dbReference>
<feature type="site" description="Transition state stabilizer" evidence="9">
    <location>
        <position position="241"/>
    </location>
</feature>
<evidence type="ECO:0000256" key="7">
    <source>
        <dbReference type="ARBA" id="ARBA00022840"/>
    </source>
</evidence>
<dbReference type="UniPathway" id="UPA00340">
    <property type="reaction ID" value="UER00458"/>
</dbReference>
<evidence type="ECO:0000256" key="5">
    <source>
        <dbReference type="ARBA" id="ARBA00022741"/>
    </source>
</evidence>
<dbReference type="PIRSF" id="PIRSF000722">
    <property type="entry name" value="Acetate_prop_kin"/>
    <property type="match status" value="1"/>
</dbReference>
<keyword evidence="2 9" id="KW-0963">Cytoplasm</keyword>
<feature type="active site" description="Proton donor/acceptor" evidence="9">
    <location>
        <position position="149"/>
    </location>
</feature>
<comment type="pathway">
    <text evidence="9">Metabolic intermediate biosynthesis; acetyl-CoA biosynthesis; acetyl-CoA from acetate: step 1/2.</text>
</comment>
<feature type="binding site" evidence="9">
    <location>
        <position position="381"/>
    </location>
    <ligand>
        <name>Mg(2+)</name>
        <dbReference type="ChEBI" id="CHEBI:18420"/>
    </ligand>
</feature>
<feature type="binding site" evidence="9">
    <location>
        <begin position="208"/>
        <end position="212"/>
    </location>
    <ligand>
        <name>ATP</name>
        <dbReference type="ChEBI" id="CHEBI:30616"/>
    </ligand>
</feature>
<dbReference type="GO" id="GO:0005829">
    <property type="term" value="C:cytosol"/>
    <property type="evidence" value="ECO:0007669"/>
    <property type="project" value="TreeGrafter"/>
</dbReference>
<feature type="binding site" evidence="9">
    <location>
        <position position="92"/>
    </location>
    <ligand>
        <name>substrate</name>
    </ligand>
</feature>
<evidence type="ECO:0000256" key="10">
    <source>
        <dbReference type="RuleBase" id="RU003835"/>
    </source>
</evidence>